<protein>
    <submittedName>
        <fullName evidence="5">Tyrosinase_Cu-bd domain-containing protein</fullName>
    </submittedName>
</protein>
<evidence type="ECO:0000256" key="1">
    <source>
        <dbReference type="ARBA" id="ARBA00022723"/>
    </source>
</evidence>
<dbReference type="Gene3D" id="1.10.1280.10">
    <property type="entry name" value="Di-copper center containing domain from catechol oxidase"/>
    <property type="match status" value="1"/>
</dbReference>
<dbReference type="GO" id="GO:0016491">
    <property type="term" value="F:oxidoreductase activity"/>
    <property type="evidence" value="ECO:0007669"/>
    <property type="project" value="InterPro"/>
</dbReference>
<evidence type="ECO:0000313" key="5">
    <source>
        <dbReference type="WBParaSite" id="MhA1_Contig1089.frz3.gene9"/>
    </source>
</evidence>
<reference evidence="5" key="1">
    <citation type="submission" date="2016-11" db="UniProtKB">
        <authorList>
            <consortium name="WormBaseParasite"/>
        </authorList>
    </citation>
    <scope>IDENTIFICATION</scope>
</reference>
<keyword evidence="4" id="KW-1185">Reference proteome</keyword>
<dbReference type="PANTHER" id="PTHR11474:SF50">
    <property type="entry name" value="TYROSINASE COPPER-BINDING DOMAIN-CONTAINING PROTEIN"/>
    <property type="match status" value="1"/>
</dbReference>
<organism evidence="4 5">
    <name type="scientific">Meloidogyne hapla</name>
    <name type="common">Root-knot nematode worm</name>
    <dbReference type="NCBI Taxonomy" id="6305"/>
    <lineage>
        <taxon>Eukaryota</taxon>
        <taxon>Metazoa</taxon>
        <taxon>Ecdysozoa</taxon>
        <taxon>Nematoda</taxon>
        <taxon>Chromadorea</taxon>
        <taxon>Rhabditida</taxon>
        <taxon>Tylenchina</taxon>
        <taxon>Tylenchomorpha</taxon>
        <taxon>Tylenchoidea</taxon>
        <taxon>Meloidogynidae</taxon>
        <taxon>Meloidogyninae</taxon>
        <taxon>Meloidogyne</taxon>
    </lineage>
</organism>
<dbReference type="Pfam" id="PF00264">
    <property type="entry name" value="Tyrosinase"/>
    <property type="match status" value="1"/>
</dbReference>
<evidence type="ECO:0000259" key="3">
    <source>
        <dbReference type="Pfam" id="PF00264"/>
    </source>
</evidence>
<feature type="domain" description="Tyrosinase copper-binding" evidence="3">
    <location>
        <begin position="73"/>
        <end position="253"/>
    </location>
</feature>
<dbReference type="PANTHER" id="PTHR11474">
    <property type="entry name" value="TYROSINASE FAMILY MEMBER"/>
    <property type="match status" value="1"/>
</dbReference>
<dbReference type="InterPro" id="IPR050316">
    <property type="entry name" value="Tyrosinase/Hemocyanin"/>
</dbReference>
<dbReference type="WBParaSite" id="MhA1_Contig1089.frz3.gene9">
    <property type="protein sequence ID" value="MhA1_Contig1089.frz3.gene9"/>
    <property type="gene ID" value="MhA1_Contig1089.frz3.gene9"/>
</dbReference>
<proteinExistence type="predicted"/>
<dbReference type="InterPro" id="IPR008922">
    <property type="entry name" value="Di-copper_centre_dom_sf"/>
</dbReference>
<feature type="region of interest" description="Disordered" evidence="2">
    <location>
        <begin position="466"/>
        <end position="485"/>
    </location>
</feature>
<dbReference type="SUPFAM" id="SSF48056">
    <property type="entry name" value="Di-copper centre-containing domain"/>
    <property type="match status" value="1"/>
</dbReference>
<dbReference type="InterPro" id="IPR002227">
    <property type="entry name" value="Tyrosinase_Cu-bd"/>
</dbReference>
<name>A0A1I8AZD9_MELHA</name>
<evidence type="ECO:0000313" key="4">
    <source>
        <dbReference type="Proteomes" id="UP000095281"/>
    </source>
</evidence>
<dbReference type="Proteomes" id="UP000095281">
    <property type="component" value="Unplaced"/>
</dbReference>
<dbReference type="AlphaFoldDB" id="A0A1I8AZD9"/>
<sequence length="572" mass="63766">MKIQITIRYELACFTLGCCCRFFGGTSSNVNTNDCTLTNGQKVTKAKRKELRMLTDQERTDIFNAIVEMKKNGEYDYFANIHKSAFDDGRWHCGPSFLLVHRELLKRFEIVLRKINPNIGLPYWDTTLEARLQTPADSILFTDLFLGSTDSEGNVVNGAFSPWKTLEGNKYITRKVGQEGRCINEDDVQWILSQTKLDNILSYTCANDGCPCEVTNKWPEFLHGKTHSFIGGDMGDTSKSANDFTFYAFHNFLNLKCCSTDQYKDSPMYQLEPLKNSDGLRNEYNDNMYEYANRPTCNATNTDCGSKYLFCDLSKKDAHCASKVRLGGDCRGFPPGTDVCWNSTCVNDVCIYQPTTVPVTTVTTHIPTTVSSTITTKMIVETSTLALPTTVKVDSTKVTVPFLIYTKTATSTNEHSTAQKDTSTSKVDSTKVTSPFVFSTNATVAETKSLTKESNIGSIAQEHTLTSTQKTMVPPKPPKHVSNTTNIPLTITLPEAMKKDVPDVISTNSAVKNSASTPKMPNPIDSKSTPTVNINQNTTHCIPKKLSFVEKRKKEVKEFLRRLGCHVTNDEC</sequence>
<evidence type="ECO:0000256" key="2">
    <source>
        <dbReference type="SAM" id="MobiDB-lite"/>
    </source>
</evidence>
<accession>A0A1I8AZD9</accession>
<keyword evidence="1" id="KW-0479">Metal-binding</keyword>
<dbReference type="GO" id="GO:0046872">
    <property type="term" value="F:metal ion binding"/>
    <property type="evidence" value="ECO:0007669"/>
    <property type="project" value="UniProtKB-KW"/>
</dbReference>